<keyword evidence="3" id="KW-1185">Reference proteome</keyword>
<evidence type="ECO:0000313" key="2">
    <source>
        <dbReference type="EMBL" id="CAL5995932.1"/>
    </source>
</evidence>
<sequence>MQPLLIDITSQVVTVCQSGNVKQILEIQSENQDVTQKLKQILENLQFKALFDQATVLMICVPSQMYSKQLTSKITELLFNKKLHVHPSYVTRLFAKGMNTGLVADKSDNSLATVFEGELYKVDEFGQDIYIDPIFGIKSLLFYGTDTYNTKLKQVQGESTDSLLGMSIISSLNGFNDL</sequence>
<organism evidence="1">
    <name type="scientific">Hexamita inflata</name>
    <dbReference type="NCBI Taxonomy" id="28002"/>
    <lineage>
        <taxon>Eukaryota</taxon>
        <taxon>Metamonada</taxon>
        <taxon>Diplomonadida</taxon>
        <taxon>Hexamitidae</taxon>
        <taxon>Hexamitinae</taxon>
        <taxon>Hexamita</taxon>
    </lineage>
</organism>
<dbReference type="EMBL" id="CATOUU010001090">
    <property type="protein sequence ID" value="CAI9971198.1"/>
    <property type="molecule type" value="Genomic_DNA"/>
</dbReference>
<dbReference type="EMBL" id="CAXDID020000034">
    <property type="protein sequence ID" value="CAL5995932.1"/>
    <property type="molecule type" value="Genomic_DNA"/>
</dbReference>
<dbReference type="Proteomes" id="UP001642409">
    <property type="component" value="Unassembled WGS sequence"/>
</dbReference>
<evidence type="ECO:0000313" key="1">
    <source>
        <dbReference type="EMBL" id="CAI9971198.1"/>
    </source>
</evidence>
<reference evidence="1" key="1">
    <citation type="submission" date="2023-06" db="EMBL/GenBank/DDBJ databases">
        <authorList>
            <person name="Kurt Z."/>
        </authorList>
    </citation>
    <scope>NUCLEOTIDE SEQUENCE</scope>
</reference>
<evidence type="ECO:0000313" key="3">
    <source>
        <dbReference type="Proteomes" id="UP001642409"/>
    </source>
</evidence>
<proteinExistence type="predicted"/>
<comment type="caution">
    <text evidence="1">The sequence shown here is derived from an EMBL/GenBank/DDBJ whole genome shotgun (WGS) entry which is preliminary data.</text>
</comment>
<protein>
    <submittedName>
        <fullName evidence="2">Hypothetical_protein</fullName>
    </submittedName>
</protein>
<name>A0AA86RAT5_9EUKA</name>
<reference evidence="2 3" key="2">
    <citation type="submission" date="2024-07" db="EMBL/GenBank/DDBJ databases">
        <authorList>
            <person name="Akdeniz Z."/>
        </authorList>
    </citation>
    <scope>NUCLEOTIDE SEQUENCE [LARGE SCALE GENOMIC DNA]</scope>
</reference>
<accession>A0AA86RAT5</accession>
<dbReference type="AlphaFoldDB" id="A0AA86RAT5"/>
<gene>
    <name evidence="2" type="ORF">HINF_LOCUS14384</name>
    <name evidence="1" type="ORF">HINF_LOCUS58843</name>
</gene>